<dbReference type="EMBL" id="JAHHZF010000006">
    <property type="protein sequence ID" value="MBT9290695.1"/>
    <property type="molecule type" value="Genomic_DNA"/>
</dbReference>
<organism evidence="7 8">
    <name type="scientific">Prosthecodimorpha staleyi</name>
    <dbReference type="NCBI Taxonomy" id="2840188"/>
    <lineage>
        <taxon>Bacteria</taxon>
        <taxon>Pseudomonadati</taxon>
        <taxon>Pseudomonadota</taxon>
        <taxon>Alphaproteobacteria</taxon>
        <taxon>Hyphomicrobiales</taxon>
        <taxon>Ancalomicrobiaceae</taxon>
        <taxon>Prosthecodimorpha</taxon>
    </lineage>
</organism>
<dbReference type="CDD" id="cd14014">
    <property type="entry name" value="STKc_PknB_like"/>
    <property type="match status" value="1"/>
</dbReference>
<evidence type="ECO:0000256" key="1">
    <source>
        <dbReference type="ARBA" id="ARBA00022679"/>
    </source>
</evidence>
<evidence type="ECO:0000313" key="8">
    <source>
        <dbReference type="Proteomes" id="UP000766595"/>
    </source>
</evidence>
<name>A0A947D4M7_9HYPH</name>
<protein>
    <submittedName>
        <fullName evidence="7">Protein kinase</fullName>
    </submittedName>
</protein>
<accession>A0A947D4M7</accession>
<evidence type="ECO:0000256" key="4">
    <source>
        <dbReference type="ARBA" id="ARBA00022840"/>
    </source>
</evidence>
<evidence type="ECO:0000259" key="6">
    <source>
        <dbReference type="PROSITE" id="PS50011"/>
    </source>
</evidence>
<evidence type="ECO:0000256" key="5">
    <source>
        <dbReference type="SAM" id="MobiDB-lite"/>
    </source>
</evidence>
<dbReference type="InterPro" id="IPR011009">
    <property type="entry name" value="Kinase-like_dom_sf"/>
</dbReference>
<dbReference type="CDD" id="cd00293">
    <property type="entry name" value="USP-like"/>
    <property type="match status" value="1"/>
</dbReference>
<gene>
    <name evidence="7" type="ORF">KL771_14590</name>
</gene>
<dbReference type="SMART" id="SM00220">
    <property type="entry name" value="S_TKc"/>
    <property type="match status" value="1"/>
</dbReference>
<dbReference type="Pfam" id="PF00582">
    <property type="entry name" value="Usp"/>
    <property type="match status" value="1"/>
</dbReference>
<dbReference type="Proteomes" id="UP000766595">
    <property type="component" value="Unassembled WGS sequence"/>
</dbReference>
<dbReference type="InterPro" id="IPR000719">
    <property type="entry name" value="Prot_kinase_dom"/>
</dbReference>
<comment type="caution">
    <text evidence="7">The sequence shown here is derived from an EMBL/GenBank/DDBJ whole genome shotgun (WGS) entry which is preliminary data.</text>
</comment>
<evidence type="ECO:0000256" key="3">
    <source>
        <dbReference type="ARBA" id="ARBA00022777"/>
    </source>
</evidence>
<dbReference type="GO" id="GO:0005524">
    <property type="term" value="F:ATP binding"/>
    <property type="evidence" value="ECO:0007669"/>
    <property type="project" value="UniProtKB-KW"/>
</dbReference>
<dbReference type="InterPro" id="IPR008271">
    <property type="entry name" value="Ser/Thr_kinase_AS"/>
</dbReference>
<evidence type="ECO:0000313" key="7">
    <source>
        <dbReference type="EMBL" id="MBT9290695.1"/>
    </source>
</evidence>
<dbReference type="InterPro" id="IPR006016">
    <property type="entry name" value="UspA"/>
</dbReference>
<dbReference type="SUPFAM" id="SSF52402">
    <property type="entry name" value="Adenine nucleotide alpha hydrolases-like"/>
    <property type="match status" value="1"/>
</dbReference>
<keyword evidence="8" id="KW-1185">Reference proteome</keyword>
<evidence type="ECO:0000256" key="2">
    <source>
        <dbReference type="ARBA" id="ARBA00022741"/>
    </source>
</evidence>
<dbReference type="PANTHER" id="PTHR43289:SF34">
    <property type="entry name" value="SERINE_THREONINE-PROTEIN KINASE YBDM-RELATED"/>
    <property type="match status" value="1"/>
</dbReference>
<dbReference type="PROSITE" id="PS00108">
    <property type="entry name" value="PROTEIN_KINASE_ST"/>
    <property type="match status" value="1"/>
</dbReference>
<keyword evidence="3 7" id="KW-0418">Kinase</keyword>
<dbReference type="Gene3D" id="3.40.50.620">
    <property type="entry name" value="HUPs"/>
    <property type="match status" value="1"/>
</dbReference>
<reference evidence="7 8" key="1">
    <citation type="submission" date="2021-06" db="EMBL/GenBank/DDBJ databases">
        <authorList>
            <person name="Grouzdev D.S."/>
            <person name="Koziaeva V."/>
        </authorList>
    </citation>
    <scope>NUCLEOTIDE SEQUENCE [LARGE SCALE GENOMIC DNA]</scope>
    <source>
        <strain evidence="7 8">22</strain>
    </source>
</reference>
<dbReference type="PANTHER" id="PTHR43289">
    <property type="entry name" value="MITOGEN-ACTIVATED PROTEIN KINASE KINASE KINASE 20-RELATED"/>
    <property type="match status" value="1"/>
</dbReference>
<sequence>MARSPAEGRPVGRSASCGTGAAEQGERGVPINELVPGAVIDGFRLTERLPSGGMGAIWRATRPDIKFPLLLKVPFIAPGDDVAAIIGFEVEEMIMRRLSGRHVPRFVASGDLETLPYLAMEFVTGTSLQAEVERAPLSWQTVSLIGADIAAALDDLHGQKVVHLDLKPGNIIMAERGAVLIDFGLARHEELPDLLGEESSLPMGTPAYIAPEQILGDRTNPASDIWALGCILYELATGRKPFGEPGTRAGMERRIYQAPPPPRSVSRSIPRWLQEVILRCLEVDPARRYASAGQLMFDLRHPEQVVISERGKAEAGETIWRRLLRAVLPSKPRTLPFQPSIASRLSGASVVLAAVDLSTGGDALSDEVRVHLARVLDHEKDARLACVTVLKTKLAGEDEAVDAAGRPAYVGRLVALKDWARPLDMPEEKVSFHVIEAIDVAAAILNYAAHNRVDHIVIGARASSALRRHLGSVSAQVVAEAFCSVTVVRLKRQEEAAARAEAEAATATAAAAEPVGG</sequence>
<keyword evidence="1" id="KW-0808">Transferase</keyword>
<dbReference type="InterPro" id="IPR014729">
    <property type="entry name" value="Rossmann-like_a/b/a_fold"/>
</dbReference>
<keyword evidence="4" id="KW-0067">ATP-binding</keyword>
<keyword evidence="2" id="KW-0547">Nucleotide-binding</keyword>
<dbReference type="SUPFAM" id="SSF56112">
    <property type="entry name" value="Protein kinase-like (PK-like)"/>
    <property type="match status" value="1"/>
</dbReference>
<dbReference type="Gene3D" id="1.10.510.10">
    <property type="entry name" value="Transferase(Phosphotransferase) domain 1"/>
    <property type="match status" value="1"/>
</dbReference>
<dbReference type="PROSITE" id="PS50011">
    <property type="entry name" value="PROTEIN_KINASE_DOM"/>
    <property type="match status" value="1"/>
</dbReference>
<dbReference type="AlphaFoldDB" id="A0A947D4M7"/>
<dbReference type="Pfam" id="PF00069">
    <property type="entry name" value="Pkinase"/>
    <property type="match status" value="1"/>
</dbReference>
<dbReference type="GO" id="GO:0004674">
    <property type="term" value="F:protein serine/threonine kinase activity"/>
    <property type="evidence" value="ECO:0007669"/>
    <property type="project" value="TreeGrafter"/>
</dbReference>
<feature type="domain" description="Protein kinase" evidence="6">
    <location>
        <begin position="43"/>
        <end position="304"/>
    </location>
</feature>
<dbReference type="Gene3D" id="3.30.200.20">
    <property type="entry name" value="Phosphorylase Kinase, domain 1"/>
    <property type="match status" value="1"/>
</dbReference>
<feature type="region of interest" description="Disordered" evidence="5">
    <location>
        <begin position="1"/>
        <end position="25"/>
    </location>
</feature>
<proteinExistence type="predicted"/>